<keyword evidence="3" id="KW-1185">Reference proteome</keyword>
<feature type="chain" id="PRO_5045625858" description="Solute-binding protein family 3/N-terminal domain-containing protein" evidence="1">
    <location>
        <begin position="21"/>
        <end position="254"/>
    </location>
</feature>
<organism evidence="2 3">
    <name type="scientific">Colwellia asteriadis</name>
    <dbReference type="NCBI Taxonomy" id="517723"/>
    <lineage>
        <taxon>Bacteria</taxon>
        <taxon>Pseudomonadati</taxon>
        <taxon>Pseudomonadota</taxon>
        <taxon>Gammaproteobacteria</taxon>
        <taxon>Alteromonadales</taxon>
        <taxon>Colwelliaceae</taxon>
        <taxon>Colwellia</taxon>
    </lineage>
</organism>
<comment type="caution">
    <text evidence="2">The sequence shown here is derived from an EMBL/GenBank/DDBJ whole genome shotgun (WGS) entry which is preliminary data.</text>
</comment>
<evidence type="ECO:0000313" key="2">
    <source>
        <dbReference type="EMBL" id="GAA0813105.1"/>
    </source>
</evidence>
<accession>A0ABN1L453</accession>
<proteinExistence type="predicted"/>
<dbReference type="Proteomes" id="UP001500021">
    <property type="component" value="Unassembled WGS sequence"/>
</dbReference>
<evidence type="ECO:0000256" key="1">
    <source>
        <dbReference type="SAM" id="SignalP"/>
    </source>
</evidence>
<dbReference type="PROSITE" id="PS51257">
    <property type="entry name" value="PROKAR_LIPOPROTEIN"/>
    <property type="match status" value="1"/>
</dbReference>
<sequence length="254" mass="29224">MRLHLFILAISLLSSFSCLAGKKITIACGDALAPWVMPEKNNGIIFSLIQEALAPAGYELEMLYYPYARRIKSYQFEDVDAVCDINEKTLAIEKLEGFLSDEAYAYENFAYALKKNHFQFSHLNDLVLHSVMSWQGAVEHLGGAYAEMAKKNPLYRENNSQELQVELLFLERFEVIQIDQHIFDYYRLKVASESNIDTSKLVDKFPLFGKSPNGILFREEHIKDLFNKGLKALKQSGRYDKIFDLYSSNNFPDM</sequence>
<dbReference type="SUPFAM" id="SSF53850">
    <property type="entry name" value="Periplasmic binding protein-like II"/>
    <property type="match status" value="1"/>
</dbReference>
<evidence type="ECO:0000313" key="3">
    <source>
        <dbReference type="Proteomes" id="UP001500021"/>
    </source>
</evidence>
<protein>
    <recommendedName>
        <fullName evidence="4">Solute-binding protein family 3/N-terminal domain-containing protein</fullName>
    </recommendedName>
</protein>
<gene>
    <name evidence="2" type="ORF">GCM10009111_07950</name>
</gene>
<dbReference type="EMBL" id="BAAAFA010000002">
    <property type="protein sequence ID" value="GAA0813105.1"/>
    <property type="molecule type" value="Genomic_DNA"/>
</dbReference>
<name>A0ABN1L453_9GAMM</name>
<dbReference type="Gene3D" id="3.40.190.10">
    <property type="entry name" value="Periplasmic binding protein-like II"/>
    <property type="match status" value="2"/>
</dbReference>
<reference evidence="2 3" key="1">
    <citation type="journal article" date="2019" name="Int. J. Syst. Evol. Microbiol.">
        <title>The Global Catalogue of Microorganisms (GCM) 10K type strain sequencing project: providing services to taxonomists for standard genome sequencing and annotation.</title>
        <authorList>
            <consortium name="The Broad Institute Genomics Platform"/>
            <consortium name="The Broad Institute Genome Sequencing Center for Infectious Disease"/>
            <person name="Wu L."/>
            <person name="Ma J."/>
        </authorList>
    </citation>
    <scope>NUCLEOTIDE SEQUENCE [LARGE SCALE GENOMIC DNA]</scope>
    <source>
        <strain evidence="2 3">JCM 15608</strain>
    </source>
</reference>
<keyword evidence="1" id="KW-0732">Signal</keyword>
<feature type="signal peptide" evidence="1">
    <location>
        <begin position="1"/>
        <end position="20"/>
    </location>
</feature>
<evidence type="ECO:0008006" key="4">
    <source>
        <dbReference type="Google" id="ProtNLM"/>
    </source>
</evidence>